<keyword evidence="9" id="KW-0057">Aromatic amino acid biosynthesis</keyword>
<evidence type="ECO:0000256" key="6">
    <source>
        <dbReference type="ARBA" id="ARBA00023027"/>
    </source>
</evidence>
<feature type="binding site" evidence="9">
    <location>
        <begin position="131"/>
        <end position="132"/>
    </location>
    <ligand>
        <name>NAD(+)</name>
        <dbReference type="ChEBI" id="CHEBI:57540"/>
    </ligand>
</feature>
<comment type="cofactor">
    <cofactor evidence="9">
        <name>Co(2+)</name>
        <dbReference type="ChEBI" id="CHEBI:48828"/>
    </cofactor>
    <cofactor evidence="9">
        <name>Zn(2+)</name>
        <dbReference type="ChEBI" id="CHEBI:29105"/>
    </cofactor>
    <text evidence="9">Binds 1 divalent metal cation per subunit. Can use either Co(2+) or Zn(2+).</text>
</comment>
<dbReference type="UniPathway" id="UPA00053">
    <property type="reaction ID" value="UER00085"/>
</dbReference>
<comment type="cofactor">
    <cofactor evidence="2">
        <name>Zn(2+)</name>
        <dbReference type="ChEBI" id="CHEBI:29105"/>
    </cofactor>
</comment>
<gene>
    <name evidence="9 13" type="primary">aroB</name>
    <name evidence="13" type="ORF">H9Q76_06695</name>
</gene>
<evidence type="ECO:0000256" key="4">
    <source>
        <dbReference type="ARBA" id="ARBA00022741"/>
    </source>
</evidence>
<dbReference type="GO" id="GO:0003856">
    <property type="term" value="F:3-dehydroquinate synthase activity"/>
    <property type="evidence" value="ECO:0007669"/>
    <property type="project" value="UniProtKB-UniRule"/>
</dbReference>
<dbReference type="GO" id="GO:0005737">
    <property type="term" value="C:cytoplasm"/>
    <property type="evidence" value="ECO:0007669"/>
    <property type="project" value="UniProtKB-SubCell"/>
</dbReference>
<dbReference type="InterPro" id="IPR056179">
    <property type="entry name" value="DHQS_C"/>
</dbReference>
<dbReference type="GO" id="GO:0000166">
    <property type="term" value="F:nucleotide binding"/>
    <property type="evidence" value="ECO:0007669"/>
    <property type="project" value="UniProtKB-KW"/>
</dbReference>
<name>A0A7G9FQX3_9FIRM</name>
<dbReference type="InterPro" id="IPR030960">
    <property type="entry name" value="DHQS/DOIS_N"/>
</dbReference>
<dbReference type="InterPro" id="IPR050071">
    <property type="entry name" value="Dehydroquinate_synthase"/>
</dbReference>
<comment type="caution">
    <text evidence="9">Lacks conserved residue(s) required for the propagation of feature annotation.</text>
</comment>
<dbReference type="Pfam" id="PF24621">
    <property type="entry name" value="DHQS_C"/>
    <property type="match status" value="1"/>
</dbReference>
<dbReference type="GO" id="GO:0046872">
    <property type="term" value="F:metal ion binding"/>
    <property type="evidence" value="ECO:0007669"/>
    <property type="project" value="UniProtKB-KW"/>
</dbReference>
<dbReference type="FunFam" id="3.40.50.1970:FF:000007">
    <property type="entry name" value="Pentafunctional AROM polypeptide"/>
    <property type="match status" value="1"/>
</dbReference>
<keyword evidence="4 9" id="KW-0547">Nucleotide-binding</keyword>
<dbReference type="InterPro" id="IPR016037">
    <property type="entry name" value="DHQ_synth_AroB"/>
</dbReference>
<feature type="binding site" evidence="9">
    <location>
        <position position="265"/>
    </location>
    <ligand>
        <name>Zn(2+)</name>
        <dbReference type="ChEBI" id="CHEBI:29105"/>
    </ligand>
</feature>
<evidence type="ECO:0000256" key="2">
    <source>
        <dbReference type="ARBA" id="ARBA00001947"/>
    </source>
</evidence>
<dbReference type="AlphaFoldDB" id="A0A7G9FQX3"/>
<evidence type="ECO:0000259" key="11">
    <source>
        <dbReference type="Pfam" id="PF01761"/>
    </source>
</evidence>
<evidence type="ECO:0000256" key="8">
    <source>
        <dbReference type="ARBA" id="ARBA00023285"/>
    </source>
</evidence>
<organism evidence="13 14">
    <name type="scientific">Wujia chipingensis</name>
    <dbReference type="NCBI Taxonomy" id="2763670"/>
    <lineage>
        <taxon>Bacteria</taxon>
        <taxon>Bacillati</taxon>
        <taxon>Bacillota</taxon>
        <taxon>Clostridia</taxon>
        <taxon>Lachnospirales</taxon>
        <taxon>Lachnospiraceae</taxon>
        <taxon>Wujia</taxon>
    </lineage>
</organism>
<feature type="binding site" evidence="9">
    <location>
        <position position="249"/>
    </location>
    <ligand>
        <name>Zn(2+)</name>
        <dbReference type="ChEBI" id="CHEBI:29105"/>
    </ligand>
</feature>
<evidence type="ECO:0000256" key="7">
    <source>
        <dbReference type="ARBA" id="ARBA00023239"/>
    </source>
</evidence>
<dbReference type="CDD" id="cd08195">
    <property type="entry name" value="DHQS"/>
    <property type="match status" value="1"/>
</dbReference>
<comment type="similarity">
    <text evidence="9">Belongs to the sugar phosphate cyclases superfamily. Dehydroquinate synthase family.</text>
</comment>
<keyword evidence="7 9" id="KW-0456">Lyase</keyword>
<protein>
    <recommendedName>
        <fullName evidence="9 10">3-dehydroquinate synthase</fullName>
        <shortName evidence="9">DHQS</shortName>
        <ecNumber evidence="9 10">4.2.3.4</ecNumber>
    </recommendedName>
</protein>
<dbReference type="GO" id="GO:0009073">
    <property type="term" value="P:aromatic amino acid family biosynthetic process"/>
    <property type="evidence" value="ECO:0007669"/>
    <property type="project" value="UniProtKB-KW"/>
</dbReference>
<dbReference type="SUPFAM" id="SSF56796">
    <property type="entry name" value="Dehydroquinate synthase-like"/>
    <property type="match status" value="1"/>
</dbReference>
<dbReference type="Proteomes" id="UP000515819">
    <property type="component" value="Chromosome"/>
</dbReference>
<keyword evidence="9" id="KW-0028">Amino-acid biosynthesis</keyword>
<dbReference type="KEGG" id="wcp:H9Q76_06695"/>
<dbReference type="RefSeq" id="WP_249321866.1">
    <property type="nucleotide sequence ID" value="NZ_CP060632.1"/>
</dbReference>
<dbReference type="EC" id="4.2.3.4" evidence="9 10"/>
<dbReference type="EMBL" id="CP060632">
    <property type="protein sequence ID" value="QNM00955.1"/>
    <property type="molecule type" value="Genomic_DNA"/>
</dbReference>
<sequence>MKNLTVHLDDKPIYDIVYEKSFDALPSMIKELGYSNRKICVVSESHVASLYLDAILHSIKDACTYTTSFVFPEGEASKNLNVVRDLYTHLIEEKFDRNDVLIALGGGVVGDLTGYAAATYLRGIDFIQIPTSLLSQVDSSIGGKTGVDFDSYKNMVGAFHMPKLVYMNLSVLKTLSNRQFCSGMGEIIKHGLIKNANYFIWLKENEAQIAALDLPTVGEMIYESNVVKKNVVENDPTEKGERALLNFGHTLGHAIEKYMNFEFLHGECVLIGCALASIISYKKGNITQAELRDILHSMKPYHVPKLPADANFATIVSYTKNDKKAIGGKIKFILLETIGHAYIDMDVSEEDMLLALKELQERYQDEY</sequence>
<evidence type="ECO:0000256" key="5">
    <source>
        <dbReference type="ARBA" id="ARBA00022833"/>
    </source>
</evidence>
<comment type="catalytic activity">
    <reaction evidence="9">
        <text>7-phospho-2-dehydro-3-deoxy-D-arabino-heptonate = 3-dehydroquinate + phosphate</text>
        <dbReference type="Rhea" id="RHEA:21968"/>
        <dbReference type="ChEBI" id="CHEBI:32364"/>
        <dbReference type="ChEBI" id="CHEBI:43474"/>
        <dbReference type="ChEBI" id="CHEBI:58394"/>
        <dbReference type="EC" id="4.2.3.4"/>
    </reaction>
</comment>
<feature type="binding site" evidence="9">
    <location>
        <begin position="107"/>
        <end position="111"/>
    </location>
    <ligand>
        <name>NAD(+)</name>
        <dbReference type="ChEBI" id="CHEBI:57540"/>
    </ligand>
</feature>
<proteinExistence type="inferred from homology"/>
<dbReference type="NCBIfam" id="TIGR01357">
    <property type="entry name" value="aroB"/>
    <property type="match status" value="1"/>
</dbReference>
<evidence type="ECO:0000313" key="13">
    <source>
        <dbReference type="EMBL" id="QNM00955.1"/>
    </source>
</evidence>
<dbReference type="Gene3D" id="3.40.50.1970">
    <property type="match status" value="1"/>
</dbReference>
<keyword evidence="3 9" id="KW-0479">Metal-binding</keyword>
<feature type="binding site" evidence="9">
    <location>
        <position position="153"/>
    </location>
    <ligand>
        <name>NAD(+)</name>
        <dbReference type="ChEBI" id="CHEBI:57540"/>
    </ligand>
</feature>
<accession>A0A7G9FQX3</accession>
<evidence type="ECO:0000256" key="10">
    <source>
        <dbReference type="NCBIfam" id="TIGR01357"/>
    </source>
</evidence>
<evidence type="ECO:0000256" key="1">
    <source>
        <dbReference type="ARBA" id="ARBA00001911"/>
    </source>
</evidence>
<dbReference type="Pfam" id="PF01761">
    <property type="entry name" value="DHQ_synthase"/>
    <property type="match status" value="1"/>
</dbReference>
<feature type="binding site" evidence="9">
    <location>
        <position position="186"/>
    </location>
    <ligand>
        <name>Zn(2+)</name>
        <dbReference type="ChEBI" id="CHEBI:29105"/>
    </ligand>
</feature>
<dbReference type="PANTHER" id="PTHR43622">
    <property type="entry name" value="3-DEHYDROQUINATE SYNTHASE"/>
    <property type="match status" value="1"/>
</dbReference>
<evidence type="ECO:0000256" key="3">
    <source>
        <dbReference type="ARBA" id="ARBA00022723"/>
    </source>
</evidence>
<feature type="binding site" evidence="9">
    <location>
        <position position="144"/>
    </location>
    <ligand>
        <name>NAD(+)</name>
        <dbReference type="ChEBI" id="CHEBI:57540"/>
    </ligand>
</feature>
<evidence type="ECO:0000256" key="9">
    <source>
        <dbReference type="HAMAP-Rule" id="MF_00110"/>
    </source>
</evidence>
<dbReference type="Gene3D" id="1.20.1090.10">
    <property type="entry name" value="Dehydroquinate synthase-like - alpha domain"/>
    <property type="match status" value="1"/>
</dbReference>
<keyword evidence="14" id="KW-1185">Reference proteome</keyword>
<comment type="cofactor">
    <cofactor evidence="1 9">
        <name>NAD(+)</name>
        <dbReference type="ChEBI" id="CHEBI:57540"/>
    </cofactor>
</comment>
<keyword evidence="5 9" id="KW-0862">Zinc</keyword>
<comment type="pathway">
    <text evidence="9">Metabolic intermediate biosynthesis; chorismate biosynthesis; chorismate from D-erythrose 4-phosphate and phosphoenolpyruvate: step 2/7.</text>
</comment>
<feature type="binding site" evidence="9">
    <location>
        <begin position="73"/>
        <end position="78"/>
    </location>
    <ligand>
        <name>NAD(+)</name>
        <dbReference type="ChEBI" id="CHEBI:57540"/>
    </ligand>
</feature>
<comment type="function">
    <text evidence="9">Catalyzes the conversion of 3-deoxy-D-arabino-heptulosonate 7-phosphate (DAHP) to dehydroquinate (DHQ).</text>
</comment>
<dbReference type="GO" id="GO:0009423">
    <property type="term" value="P:chorismate biosynthetic process"/>
    <property type="evidence" value="ECO:0007669"/>
    <property type="project" value="UniProtKB-UniRule"/>
</dbReference>
<dbReference type="GO" id="GO:0008652">
    <property type="term" value="P:amino acid biosynthetic process"/>
    <property type="evidence" value="ECO:0007669"/>
    <property type="project" value="UniProtKB-KW"/>
</dbReference>
<feature type="domain" description="3-dehydroquinate synthase C-terminal" evidence="12">
    <location>
        <begin position="183"/>
        <end position="325"/>
    </location>
</feature>
<feature type="domain" description="3-dehydroquinate synthase N-terminal" evidence="11">
    <location>
        <begin position="69"/>
        <end position="180"/>
    </location>
</feature>
<dbReference type="PIRSF" id="PIRSF001455">
    <property type="entry name" value="DHQ_synth"/>
    <property type="match status" value="1"/>
</dbReference>
<reference evidence="13 14" key="1">
    <citation type="submission" date="2020-08" db="EMBL/GenBank/DDBJ databases">
        <authorList>
            <person name="Liu C."/>
            <person name="Sun Q."/>
        </authorList>
    </citation>
    <scope>NUCLEOTIDE SEQUENCE [LARGE SCALE GENOMIC DNA]</scope>
    <source>
        <strain evidence="13 14">NSJ-4</strain>
    </source>
</reference>
<keyword evidence="8 9" id="KW-0170">Cobalt</keyword>
<keyword evidence="9" id="KW-0963">Cytoplasm</keyword>
<comment type="subcellular location">
    <subcellularLocation>
        <location evidence="9">Cytoplasm</location>
    </subcellularLocation>
</comment>
<dbReference type="InterPro" id="IPR030963">
    <property type="entry name" value="DHQ_synth_fam"/>
</dbReference>
<dbReference type="PANTHER" id="PTHR43622:SF1">
    <property type="entry name" value="3-DEHYDROQUINATE SYNTHASE"/>
    <property type="match status" value="1"/>
</dbReference>
<keyword evidence="6 9" id="KW-0520">NAD</keyword>
<evidence type="ECO:0000259" key="12">
    <source>
        <dbReference type="Pfam" id="PF24621"/>
    </source>
</evidence>
<dbReference type="HAMAP" id="MF_00110">
    <property type="entry name" value="DHQ_synthase"/>
    <property type="match status" value="1"/>
</dbReference>
<evidence type="ECO:0000313" key="14">
    <source>
        <dbReference type="Proteomes" id="UP000515819"/>
    </source>
</evidence>